<dbReference type="Pfam" id="PF12028">
    <property type="entry name" value="DUF3515"/>
    <property type="match status" value="1"/>
</dbReference>
<sequence>MSLRTRGAVASALLVLAAGCSSGGGDVEVDGPSLGADDAAACDRLVAALPDTLAEQDRRTVTPADAPGAAWGDPAITLTCGVDVPKGFDEFSSCEVANGVGWYVDPATIDDQSADVTLTAVGYRPIVRVEVPADYRPSGPAAVIAELAGPVRRSLELVKPCH</sequence>
<protein>
    <recommendedName>
        <fullName evidence="4">DUF3515 domain-containing protein</fullName>
    </recommendedName>
</protein>
<dbReference type="Proteomes" id="UP000580910">
    <property type="component" value="Unassembled WGS sequence"/>
</dbReference>
<dbReference type="AlphaFoldDB" id="A0A7W3PA58"/>
<organism evidence="2 3">
    <name type="scientific">Nocardioides ginsengisegetis</name>
    <dbReference type="NCBI Taxonomy" id="661491"/>
    <lineage>
        <taxon>Bacteria</taxon>
        <taxon>Bacillati</taxon>
        <taxon>Actinomycetota</taxon>
        <taxon>Actinomycetes</taxon>
        <taxon>Propionibacteriales</taxon>
        <taxon>Nocardioidaceae</taxon>
        <taxon>Nocardioides</taxon>
    </lineage>
</organism>
<name>A0A7W3PA58_9ACTN</name>
<gene>
    <name evidence="2" type="ORF">FB382_002440</name>
</gene>
<evidence type="ECO:0000256" key="1">
    <source>
        <dbReference type="SAM" id="SignalP"/>
    </source>
</evidence>
<proteinExistence type="predicted"/>
<keyword evidence="3" id="KW-1185">Reference proteome</keyword>
<evidence type="ECO:0000313" key="3">
    <source>
        <dbReference type="Proteomes" id="UP000580910"/>
    </source>
</evidence>
<feature type="signal peptide" evidence="1">
    <location>
        <begin position="1"/>
        <end position="23"/>
    </location>
</feature>
<keyword evidence="1" id="KW-0732">Signal</keyword>
<evidence type="ECO:0008006" key="4">
    <source>
        <dbReference type="Google" id="ProtNLM"/>
    </source>
</evidence>
<dbReference type="PROSITE" id="PS51257">
    <property type="entry name" value="PROKAR_LIPOPROTEIN"/>
    <property type="match status" value="1"/>
</dbReference>
<dbReference type="InterPro" id="IPR021903">
    <property type="entry name" value="DUF3515"/>
</dbReference>
<dbReference type="EMBL" id="JACGXA010000001">
    <property type="protein sequence ID" value="MBA8804149.1"/>
    <property type="molecule type" value="Genomic_DNA"/>
</dbReference>
<evidence type="ECO:0000313" key="2">
    <source>
        <dbReference type="EMBL" id="MBA8804149.1"/>
    </source>
</evidence>
<comment type="caution">
    <text evidence="2">The sequence shown here is derived from an EMBL/GenBank/DDBJ whole genome shotgun (WGS) entry which is preliminary data.</text>
</comment>
<reference evidence="2 3" key="1">
    <citation type="submission" date="2020-07" db="EMBL/GenBank/DDBJ databases">
        <title>Sequencing the genomes of 1000 actinobacteria strains.</title>
        <authorList>
            <person name="Klenk H.-P."/>
        </authorList>
    </citation>
    <scope>NUCLEOTIDE SEQUENCE [LARGE SCALE GENOMIC DNA]</scope>
    <source>
        <strain evidence="2 3">DSM 21349</strain>
    </source>
</reference>
<accession>A0A7W3PA58</accession>
<feature type="chain" id="PRO_5039277039" description="DUF3515 domain-containing protein" evidence="1">
    <location>
        <begin position="24"/>
        <end position="162"/>
    </location>
</feature>
<dbReference type="RefSeq" id="WP_182539486.1">
    <property type="nucleotide sequence ID" value="NZ_JACGXA010000001.1"/>
</dbReference>